<feature type="compositionally biased region" description="Polar residues" evidence="1">
    <location>
        <begin position="77"/>
        <end position="89"/>
    </location>
</feature>
<dbReference type="EMBL" id="BPLQ01005263">
    <property type="protein sequence ID" value="GIY13639.1"/>
    <property type="molecule type" value="Genomic_DNA"/>
</dbReference>
<protein>
    <submittedName>
        <fullName evidence="2">Uncharacterized protein</fullName>
    </submittedName>
</protein>
<evidence type="ECO:0000256" key="1">
    <source>
        <dbReference type="SAM" id="MobiDB-lite"/>
    </source>
</evidence>
<reference evidence="2 3" key="1">
    <citation type="submission" date="2021-06" db="EMBL/GenBank/DDBJ databases">
        <title>Caerostris darwini draft genome.</title>
        <authorList>
            <person name="Kono N."/>
            <person name="Arakawa K."/>
        </authorList>
    </citation>
    <scope>NUCLEOTIDE SEQUENCE [LARGE SCALE GENOMIC DNA]</scope>
</reference>
<evidence type="ECO:0000313" key="2">
    <source>
        <dbReference type="EMBL" id="GIY13639.1"/>
    </source>
</evidence>
<dbReference type="AlphaFoldDB" id="A0AAV4QWI4"/>
<comment type="caution">
    <text evidence="2">The sequence shown here is derived from an EMBL/GenBank/DDBJ whole genome shotgun (WGS) entry which is preliminary data.</text>
</comment>
<dbReference type="Proteomes" id="UP001054837">
    <property type="component" value="Unassembled WGS sequence"/>
</dbReference>
<sequence>MEKSVEKTEHRKAPKKIFFQHSNREEGLHSFWGSTNMCLWRNTLGHYGWDDYGSRQVTLKNNSHIQCWAGVRTVSAQRDGSESVTSASHRPSDKGVDPAHFSNPLIAGKGLSLPIVTTRELSIKPNPLLMELADGSGSSP</sequence>
<gene>
    <name evidence="2" type="ORF">CDAR_567611</name>
</gene>
<keyword evidence="3" id="KW-1185">Reference proteome</keyword>
<name>A0AAV4QWI4_9ARAC</name>
<accession>A0AAV4QWI4</accession>
<proteinExistence type="predicted"/>
<organism evidence="2 3">
    <name type="scientific">Caerostris darwini</name>
    <dbReference type="NCBI Taxonomy" id="1538125"/>
    <lineage>
        <taxon>Eukaryota</taxon>
        <taxon>Metazoa</taxon>
        <taxon>Ecdysozoa</taxon>
        <taxon>Arthropoda</taxon>
        <taxon>Chelicerata</taxon>
        <taxon>Arachnida</taxon>
        <taxon>Araneae</taxon>
        <taxon>Araneomorphae</taxon>
        <taxon>Entelegynae</taxon>
        <taxon>Araneoidea</taxon>
        <taxon>Araneidae</taxon>
        <taxon>Caerostris</taxon>
    </lineage>
</organism>
<evidence type="ECO:0000313" key="3">
    <source>
        <dbReference type="Proteomes" id="UP001054837"/>
    </source>
</evidence>
<feature type="region of interest" description="Disordered" evidence="1">
    <location>
        <begin position="77"/>
        <end position="101"/>
    </location>
</feature>